<dbReference type="OrthoDB" id="429813at2759"/>
<dbReference type="Pfam" id="PF00550">
    <property type="entry name" value="PP-binding"/>
    <property type="match status" value="1"/>
</dbReference>
<dbReference type="PANTHER" id="PTHR43439:SF2">
    <property type="entry name" value="ENZYME, PUTATIVE (JCVI)-RELATED"/>
    <property type="match status" value="1"/>
</dbReference>
<dbReference type="Pfam" id="PF23562">
    <property type="entry name" value="AMP-binding_C_3"/>
    <property type="match status" value="1"/>
</dbReference>
<dbReference type="InterPro" id="IPR036736">
    <property type="entry name" value="ACP-like_sf"/>
</dbReference>
<dbReference type="InterPro" id="IPR006162">
    <property type="entry name" value="Ppantetheine_attach_site"/>
</dbReference>
<keyword evidence="2" id="KW-0597">Phosphoprotein</keyword>
<dbReference type="PANTHER" id="PTHR43439">
    <property type="entry name" value="PHENYLACETATE-COENZYME A LIGASE"/>
    <property type="match status" value="1"/>
</dbReference>
<dbReference type="Gene3D" id="1.10.1200.10">
    <property type="entry name" value="ACP-like"/>
    <property type="match status" value="1"/>
</dbReference>
<evidence type="ECO:0000256" key="1">
    <source>
        <dbReference type="ARBA" id="ARBA00022450"/>
    </source>
</evidence>
<evidence type="ECO:0000256" key="4">
    <source>
        <dbReference type="SAM" id="MobiDB-lite"/>
    </source>
</evidence>
<dbReference type="SUPFAM" id="SSF56801">
    <property type="entry name" value="Acetyl-CoA synthetase-like"/>
    <property type="match status" value="1"/>
</dbReference>
<organism evidence="6 7">
    <name type="scientific">Teratosphaeria nubilosa</name>
    <dbReference type="NCBI Taxonomy" id="161662"/>
    <lineage>
        <taxon>Eukaryota</taxon>
        <taxon>Fungi</taxon>
        <taxon>Dikarya</taxon>
        <taxon>Ascomycota</taxon>
        <taxon>Pezizomycotina</taxon>
        <taxon>Dothideomycetes</taxon>
        <taxon>Dothideomycetidae</taxon>
        <taxon>Mycosphaerellales</taxon>
        <taxon>Teratosphaeriaceae</taxon>
        <taxon>Teratosphaeria</taxon>
    </lineage>
</organism>
<dbReference type="SUPFAM" id="SSF47336">
    <property type="entry name" value="ACP-like"/>
    <property type="match status" value="1"/>
</dbReference>
<dbReference type="Pfam" id="PF00501">
    <property type="entry name" value="AMP-binding"/>
    <property type="match status" value="1"/>
</dbReference>
<dbReference type="InterPro" id="IPR023213">
    <property type="entry name" value="CAT-like_dom_sf"/>
</dbReference>
<evidence type="ECO:0000259" key="5">
    <source>
        <dbReference type="PROSITE" id="PS50075"/>
    </source>
</evidence>
<sequence length="1171" mass="129959">MPEYGRRLIPQILDSIAAANPHRVLYSVAAFSDDCYDFHHITAKDLAQAVDKTAWWLRSSLGDASNIRPLAYIGPHDLCHILLTYASVKAGCTALFLSPKNAVEGALAVLSAADCHIWVQPSQQQPTSLIEQCLEKRPMRVLEMPTLAELFDAESTEPFPYEKSFQDVARQPFCILHTSGTTGVPKPVPWSHGLVGTMDAVRLLPPVEGDGGLQPWTSLWHEGDTLYSSFPMSHGAGIIMDIIMPSLYGLRCVLGPSDVLPSLNLVEKLATHARIDIWSMVPCLVDELVDSPDTLARLEPSKFICASGGPVSPDVACKINDVIRILNLTGTTEGLFIGNLVVNRQDWQWFSFHPYSGFEFKEVETGVFEHWVHRNEHWPFFQGIFHTFPDKQSINLKDLYVKHPTKQNHWAFKGRSDDVVVLSNGYKISPLQVESYVSTHPAINGALVIGTGKRQAGLLIELKEPTQRGIELLDSIWNTIEKANEISAKQDRLLRNYIAFAESSKPFVRTDKGTVKRHATLLLYADFIERFYDSRDRATETMDMDTTSRESIENSVRQVLARSVPAILEASVDTDLFSLGLDSLLVIEAVSIIKNCMGIDKLEPSHIYANPTLAKFSRELFQLVLALKQSSDTNLLEPGTNQRESHLKRLIDQQKARWSQKLNPFDCAQPNQYAGLVMYLPLREGTDPAQVFAWLQLGLQRAMNVFPALGGQIMPAAASEIGYKEGDLRVVIPPQAATNDTVRQLKFKDLSRTLPPFSVLRSKSFSPSTVCEDMIQPCDTFPAYPTDIVAAQANFVDGGCILVTNIHHCCFDGCGVIVALKVWAESCRFIAGDPSANCSWLDPECFNHSLPGIVHELEGNKKQVHEVDPGTWAFVGFLPPEPEVDGHLGATPAQNDPSYHPNPLPSPPVWDKKTTWPPLPDPAGRALTTTTFLITSEKLRNLQQAISASLNKGICLSLSDIVQAFFWRHAIRARYRVARIQGHTFTSEEQSVLELPINIRPYFSTLIPSTYTGNMLTLNRAAMAVEKLCSPETSVAEVACLLRETAARITVQVVHDTFTLLESLPSYDPQGRFSYADMGLDGMHAMISNMMLFQPREISFGDAFFANGGSPEVLQPLIERGKDCFRFLAILPTRSDGGIELMLGTLPEELDMLVNDDEFTQYATLLAAGQT</sequence>
<protein>
    <submittedName>
        <fullName evidence="6">Acetyl-CoA synthetase-like protein</fullName>
    </submittedName>
</protein>
<dbReference type="PROSITE" id="PS00012">
    <property type="entry name" value="PHOSPHOPANTETHEINE"/>
    <property type="match status" value="1"/>
</dbReference>
<dbReference type="InterPro" id="IPR054710">
    <property type="entry name" value="Tri101-like_N"/>
</dbReference>
<proteinExistence type="predicted"/>
<dbReference type="InterPro" id="IPR000873">
    <property type="entry name" value="AMP-dep_synth/lig_dom"/>
</dbReference>
<dbReference type="Pfam" id="PF22664">
    <property type="entry name" value="TRI-like_N"/>
    <property type="match status" value="1"/>
</dbReference>
<dbReference type="PROSITE" id="PS50075">
    <property type="entry name" value="CARRIER"/>
    <property type="match status" value="1"/>
</dbReference>
<keyword evidence="7" id="KW-1185">Reference proteome</keyword>
<evidence type="ECO:0000256" key="2">
    <source>
        <dbReference type="ARBA" id="ARBA00022553"/>
    </source>
</evidence>
<evidence type="ECO:0000256" key="3">
    <source>
        <dbReference type="ARBA" id="ARBA00022679"/>
    </source>
</evidence>
<feature type="domain" description="Carrier" evidence="5">
    <location>
        <begin position="547"/>
        <end position="624"/>
    </location>
</feature>
<dbReference type="Gene3D" id="3.30.559.10">
    <property type="entry name" value="Chloramphenicol acetyltransferase-like domain"/>
    <property type="match status" value="2"/>
</dbReference>
<dbReference type="Gene3D" id="3.40.50.12780">
    <property type="entry name" value="N-terminal domain of ligase-like"/>
    <property type="match status" value="1"/>
</dbReference>
<dbReference type="Proteomes" id="UP000799436">
    <property type="component" value="Unassembled WGS sequence"/>
</dbReference>
<dbReference type="InterPro" id="IPR042099">
    <property type="entry name" value="ANL_N_sf"/>
</dbReference>
<dbReference type="EMBL" id="ML995936">
    <property type="protein sequence ID" value="KAF2764178.1"/>
    <property type="molecule type" value="Genomic_DNA"/>
</dbReference>
<dbReference type="InterPro" id="IPR051414">
    <property type="entry name" value="Adenylate-forming_Reductase"/>
</dbReference>
<feature type="region of interest" description="Disordered" evidence="4">
    <location>
        <begin position="885"/>
        <end position="904"/>
    </location>
</feature>
<dbReference type="InterPro" id="IPR009081">
    <property type="entry name" value="PP-bd_ACP"/>
</dbReference>
<accession>A0A6G1KVI0</accession>
<dbReference type="PROSITE" id="PS00455">
    <property type="entry name" value="AMP_BINDING"/>
    <property type="match status" value="1"/>
</dbReference>
<dbReference type="InterPro" id="IPR020845">
    <property type="entry name" value="AMP-binding_CS"/>
</dbReference>
<evidence type="ECO:0000313" key="6">
    <source>
        <dbReference type="EMBL" id="KAF2764178.1"/>
    </source>
</evidence>
<dbReference type="GO" id="GO:0016740">
    <property type="term" value="F:transferase activity"/>
    <property type="evidence" value="ECO:0007669"/>
    <property type="project" value="UniProtKB-KW"/>
</dbReference>
<evidence type="ECO:0000313" key="7">
    <source>
        <dbReference type="Proteomes" id="UP000799436"/>
    </source>
</evidence>
<keyword evidence="3" id="KW-0808">Transferase</keyword>
<reference evidence="6" key="1">
    <citation type="journal article" date="2020" name="Stud. Mycol.">
        <title>101 Dothideomycetes genomes: a test case for predicting lifestyles and emergence of pathogens.</title>
        <authorList>
            <person name="Haridas S."/>
            <person name="Albert R."/>
            <person name="Binder M."/>
            <person name="Bloem J."/>
            <person name="Labutti K."/>
            <person name="Salamov A."/>
            <person name="Andreopoulos B."/>
            <person name="Baker S."/>
            <person name="Barry K."/>
            <person name="Bills G."/>
            <person name="Bluhm B."/>
            <person name="Cannon C."/>
            <person name="Castanera R."/>
            <person name="Culley D."/>
            <person name="Daum C."/>
            <person name="Ezra D."/>
            <person name="Gonzalez J."/>
            <person name="Henrissat B."/>
            <person name="Kuo A."/>
            <person name="Liang C."/>
            <person name="Lipzen A."/>
            <person name="Lutzoni F."/>
            <person name="Magnuson J."/>
            <person name="Mondo S."/>
            <person name="Nolan M."/>
            <person name="Ohm R."/>
            <person name="Pangilinan J."/>
            <person name="Park H.-J."/>
            <person name="Ramirez L."/>
            <person name="Alfaro M."/>
            <person name="Sun H."/>
            <person name="Tritt A."/>
            <person name="Yoshinaga Y."/>
            <person name="Zwiers L.-H."/>
            <person name="Turgeon B."/>
            <person name="Goodwin S."/>
            <person name="Spatafora J."/>
            <person name="Crous P."/>
            <person name="Grigoriev I."/>
        </authorList>
    </citation>
    <scope>NUCLEOTIDE SEQUENCE</scope>
    <source>
        <strain evidence="6">CBS 116005</strain>
    </source>
</reference>
<name>A0A6G1KVI0_9PEZI</name>
<gene>
    <name evidence="6" type="ORF">EJ03DRAFT_378848</name>
</gene>
<dbReference type="AlphaFoldDB" id="A0A6G1KVI0"/>
<keyword evidence="1" id="KW-0596">Phosphopantetheine</keyword>